<dbReference type="EMBL" id="JRAA01000002">
    <property type="protein sequence ID" value="KHF24731.1"/>
    <property type="molecule type" value="Genomic_DNA"/>
</dbReference>
<feature type="transmembrane region" description="Helical" evidence="9">
    <location>
        <begin position="21"/>
        <end position="40"/>
    </location>
</feature>
<dbReference type="STRING" id="2340.JV46_02640"/>
<dbReference type="GO" id="GO:0000155">
    <property type="term" value="F:phosphorelay sensor kinase activity"/>
    <property type="evidence" value="ECO:0007669"/>
    <property type="project" value="InterPro"/>
</dbReference>
<dbReference type="InterPro" id="IPR035965">
    <property type="entry name" value="PAS-like_dom_sf"/>
</dbReference>
<reference evidence="12 13" key="1">
    <citation type="journal article" date="2014" name="BMC Genomics">
        <title>The genome of the intracellular bacterium of the coastal bivalve, Solemya velum: a blueprint for thriving in and out of symbiosis.</title>
        <authorList>
            <person name="Dmytrenko O."/>
            <person name="Russell S.L."/>
            <person name="Loo W.T."/>
            <person name="Fontanez K.M."/>
            <person name="Liao L."/>
            <person name="Roeselers G."/>
            <person name="Sharma R."/>
            <person name="Stewart F.J."/>
            <person name="Newton I.L."/>
            <person name="Woyke T."/>
            <person name="Wu D."/>
            <person name="Lang J.M."/>
            <person name="Eisen J.A."/>
            <person name="Cavanaugh C.M."/>
        </authorList>
    </citation>
    <scope>NUCLEOTIDE SEQUENCE [LARGE SCALE GENOMIC DNA]</scope>
    <source>
        <strain evidence="12 13">WH</strain>
    </source>
</reference>
<keyword evidence="3" id="KW-0597">Phosphoprotein</keyword>
<dbReference type="InterPro" id="IPR005467">
    <property type="entry name" value="His_kinase_dom"/>
</dbReference>
<dbReference type="PANTHER" id="PTHR43065:SF10">
    <property type="entry name" value="PEROXIDE STRESS-ACTIVATED HISTIDINE KINASE MAK3"/>
    <property type="match status" value="1"/>
</dbReference>
<dbReference type="AlphaFoldDB" id="A0A0B0HBA7"/>
<evidence type="ECO:0000256" key="7">
    <source>
        <dbReference type="ARBA" id="ARBA00022840"/>
    </source>
</evidence>
<dbReference type="GO" id="GO:0005524">
    <property type="term" value="F:ATP binding"/>
    <property type="evidence" value="ECO:0007669"/>
    <property type="project" value="UniProtKB-KW"/>
</dbReference>
<dbReference type="InterPro" id="IPR036890">
    <property type="entry name" value="HATPase_C_sf"/>
</dbReference>
<name>A0A0B0HBA7_SOVGS</name>
<keyword evidence="9" id="KW-0812">Transmembrane</keyword>
<dbReference type="InterPro" id="IPR036097">
    <property type="entry name" value="HisK_dim/P_sf"/>
</dbReference>
<comment type="catalytic activity">
    <reaction evidence="1">
        <text>ATP + protein L-histidine = ADP + protein N-phospho-L-histidine.</text>
        <dbReference type="EC" id="2.7.13.3"/>
    </reaction>
</comment>
<feature type="domain" description="PAS" evidence="11">
    <location>
        <begin position="383"/>
        <end position="440"/>
    </location>
</feature>
<dbReference type="InterPro" id="IPR004358">
    <property type="entry name" value="Sig_transdc_His_kin-like_C"/>
</dbReference>
<dbReference type="PROSITE" id="PS50109">
    <property type="entry name" value="HIS_KIN"/>
    <property type="match status" value="1"/>
</dbReference>
<sequence length="852" mass="96422">MKLLHMLNEKLRQLGRAILRYTPMSLFAAFFGLLAGYALWEVIDTVQKDAVNKIYDEQLQSNLDQRAREALIHFDHSVQSYETTIRLLSNHRKLANYLNPVYWFPDDQEPRLLYTDKQPNWLPEPERWKPLASPTHIMLLDTQGQIREEYRLQQTVLPEELLSQLASYISSPQTILTDIDGEPYLLAATVAEDAAYNIMGTLVMVVPVDATFLSSAQRGLVTEALTAVVDGATQVILNSSDPEVIGKGVTLDQLDKKYAVTTQSFAEYGGANSNLLFATMIPKASVRELRRSVIALERRQRAIVAFSFIIFFSLLFMLVSNRLSRALKRLSDFSQRALGISQPVARSGNQLMVLEEWMKQFINLVREAREDMRSRHESEILEKEALTSAIMDASVDSIITTTSDGTIIDFNPTAEEEFDYSEDEVVDNLSVERLIAPESRIYFLNLFAECQRAKDFNDARSELVAQRSDGSRFPVEIAIQSIQLRDEVLFTFYFHDISERRRQENEIRALAAFPSESPSPILRIDKQGIIQYANQASEPLMAFWHSGRMQELPLEWRIRVAEALSSGEDFEREVKTEDAVYSIMLSPIPELEYVNLYARDVTETRLAEEEARRHQNELIHVCRVSSMGEMATGLAHELNQPLSAIINYANGAKRRFVRGASGEELLEPLENITAQATRAAQIIKWLRGLVERQSRVRQSVDVNEMIREVLSFMDFEIRKARLDVEFDAGSDLPPIPLDLVQVEQVILNLLRNAIDAIAASGVEGKIRISTRFENDNLVILIEDNGPGISEQAMEHLFEPFFSTKTTGMGMGLAISQSIIEEHDGRIHVSSGELGGATFRLSLPLLARNKQIA</sequence>
<evidence type="ECO:0000256" key="4">
    <source>
        <dbReference type="ARBA" id="ARBA00022679"/>
    </source>
</evidence>
<dbReference type="Proteomes" id="UP000030856">
    <property type="component" value="Unassembled WGS sequence"/>
</dbReference>
<evidence type="ECO:0000313" key="12">
    <source>
        <dbReference type="EMBL" id="KHF24731.1"/>
    </source>
</evidence>
<dbReference type="CDD" id="cd00082">
    <property type="entry name" value="HisKA"/>
    <property type="match status" value="1"/>
</dbReference>
<dbReference type="SUPFAM" id="SSF55874">
    <property type="entry name" value="ATPase domain of HSP90 chaperone/DNA topoisomerase II/histidine kinase"/>
    <property type="match status" value="1"/>
</dbReference>
<keyword evidence="9" id="KW-1133">Transmembrane helix</keyword>
<gene>
    <name evidence="12" type="ORF">JV46_02640</name>
</gene>
<keyword evidence="6" id="KW-0418">Kinase</keyword>
<protein>
    <recommendedName>
        <fullName evidence="2">histidine kinase</fullName>
        <ecNumber evidence="2">2.7.13.3</ecNumber>
    </recommendedName>
</protein>
<feature type="domain" description="Histidine kinase" evidence="10">
    <location>
        <begin position="633"/>
        <end position="846"/>
    </location>
</feature>
<dbReference type="InterPro" id="IPR003661">
    <property type="entry name" value="HisK_dim/P_dom"/>
</dbReference>
<dbReference type="InterPro" id="IPR000014">
    <property type="entry name" value="PAS"/>
</dbReference>
<dbReference type="Gene3D" id="3.30.565.10">
    <property type="entry name" value="Histidine kinase-like ATPase, C-terminal domain"/>
    <property type="match status" value="1"/>
</dbReference>
<dbReference type="Gene3D" id="1.10.287.130">
    <property type="match status" value="1"/>
</dbReference>
<dbReference type="SUPFAM" id="SSF55785">
    <property type="entry name" value="PYP-like sensor domain (PAS domain)"/>
    <property type="match status" value="1"/>
</dbReference>
<dbReference type="Pfam" id="PF00512">
    <property type="entry name" value="HisKA"/>
    <property type="match status" value="1"/>
</dbReference>
<keyword evidence="8" id="KW-0902">Two-component regulatory system</keyword>
<evidence type="ECO:0000259" key="10">
    <source>
        <dbReference type="PROSITE" id="PS50109"/>
    </source>
</evidence>
<evidence type="ECO:0000256" key="8">
    <source>
        <dbReference type="ARBA" id="ARBA00023012"/>
    </source>
</evidence>
<dbReference type="SMART" id="SM00388">
    <property type="entry name" value="HisKA"/>
    <property type="match status" value="1"/>
</dbReference>
<evidence type="ECO:0000256" key="3">
    <source>
        <dbReference type="ARBA" id="ARBA00022553"/>
    </source>
</evidence>
<keyword evidence="7" id="KW-0067">ATP-binding</keyword>
<accession>A0A0B0HBA7</accession>
<keyword evidence="13" id="KW-1185">Reference proteome</keyword>
<proteinExistence type="predicted"/>
<evidence type="ECO:0000256" key="1">
    <source>
        <dbReference type="ARBA" id="ARBA00000085"/>
    </source>
</evidence>
<keyword evidence="9" id="KW-0472">Membrane</keyword>
<feature type="transmembrane region" description="Helical" evidence="9">
    <location>
        <begin position="302"/>
        <end position="319"/>
    </location>
</feature>
<evidence type="ECO:0000256" key="9">
    <source>
        <dbReference type="SAM" id="Phobius"/>
    </source>
</evidence>
<dbReference type="PROSITE" id="PS50112">
    <property type="entry name" value="PAS"/>
    <property type="match status" value="1"/>
</dbReference>
<dbReference type="Pfam" id="PF02518">
    <property type="entry name" value="HATPase_c"/>
    <property type="match status" value="1"/>
</dbReference>
<dbReference type="eggNOG" id="COG5000">
    <property type="taxonomic scope" value="Bacteria"/>
</dbReference>
<dbReference type="PRINTS" id="PR00344">
    <property type="entry name" value="BCTRLSENSOR"/>
</dbReference>
<keyword evidence="5" id="KW-0547">Nucleotide-binding</keyword>
<dbReference type="PANTHER" id="PTHR43065">
    <property type="entry name" value="SENSOR HISTIDINE KINASE"/>
    <property type="match status" value="1"/>
</dbReference>
<dbReference type="SUPFAM" id="SSF47384">
    <property type="entry name" value="Homodimeric domain of signal transducing histidine kinase"/>
    <property type="match status" value="1"/>
</dbReference>
<dbReference type="CDD" id="cd00130">
    <property type="entry name" value="PAS"/>
    <property type="match status" value="1"/>
</dbReference>
<dbReference type="eggNOG" id="COG4191">
    <property type="taxonomic scope" value="Bacteria"/>
</dbReference>
<dbReference type="InterPro" id="IPR003594">
    <property type="entry name" value="HATPase_dom"/>
</dbReference>
<dbReference type="OrthoDB" id="1931120at2"/>
<dbReference type="RefSeq" id="WP_078454286.1">
    <property type="nucleotide sequence ID" value="NZ_JRAA01000002.1"/>
</dbReference>
<keyword evidence="4" id="KW-0808">Transferase</keyword>
<dbReference type="EC" id="2.7.13.3" evidence="2"/>
<organism evidence="12 13">
    <name type="scientific">Solemya velum gill symbiont</name>
    <dbReference type="NCBI Taxonomy" id="2340"/>
    <lineage>
        <taxon>Bacteria</taxon>
        <taxon>Pseudomonadati</taxon>
        <taxon>Pseudomonadota</taxon>
        <taxon>Gammaproteobacteria</taxon>
        <taxon>sulfur-oxidizing symbionts</taxon>
    </lineage>
</organism>
<evidence type="ECO:0000256" key="5">
    <source>
        <dbReference type="ARBA" id="ARBA00022741"/>
    </source>
</evidence>
<evidence type="ECO:0000259" key="11">
    <source>
        <dbReference type="PROSITE" id="PS50112"/>
    </source>
</evidence>
<dbReference type="Pfam" id="PF13426">
    <property type="entry name" value="PAS_9"/>
    <property type="match status" value="1"/>
</dbReference>
<dbReference type="SMART" id="SM00387">
    <property type="entry name" value="HATPase_c"/>
    <property type="match status" value="1"/>
</dbReference>
<dbReference type="SMART" id="SM00091">
    <property type="entry name" value="PAS"/>
    <property type="match status" value="2"/>
</dbReference>
<evidence type="ECO:0000256" key="6">
    <source>
        <dbReference type="ARBA" id="ARBA00022777"/>
    </source>
</evidence>
<comment type="caution">
    <text evidence="12">The sequence shown here is derived from an EMBL/GenBank/DDBJ whole genome shotgun (WGS) entry which is preliminary data.</text>
</comment>
<dbReference type="Gene3D" id="3.30.450.20">
    <property type="entry name" value="PAS domain"/>
    <property type="match status" value="1"/>
</dbReference>
<evidence type="ECO:0000256" key="2">
    <source>
        <dbReference type="ARBA" id="ARBA00012438"/>
    </source>
</evidence>
<evidence type="ECO:0000313" key="13">
    <source>
        <dbReference type="Proteomes" id="UP000030856"/>
    </source>
</evidence>
<dbReference type="NCBIfam" id="TIGR00229">
    <property type="entry name" value="sensory_box"/>
    <property type="match status" value="1"/>
</dbReference>